<proteinExistence type="predicted"/>
<name>A0A7Y9IRU0_9BURK</name>
<protein>
    <submittedName>
        <fullName evidence="2">CO/xanthine dehydrogenase Mo-binding subunit</fullName>
    </submittedName>
</protein>
<dbReference type="Pfam" id="PF02738">
    <property type="entry name" value="MoCoBD_1"/>
    <property type="match status" value="1"/>
</dbReference>
<keyword evidence="3" id="KW-1185">Reference proteome</keyword>
<evidence type="ECO:0000313" key="3">
    <source>
        <dbReference type="Proteomes" id="UP000542125"/>
    </source>
</evidence>
<dbReference type="EMBL" id="JACBYR010000001">
    <property type="protein sequence ID" value="NYE81817.1"/>
    <property type="molecule type" value="Genomic_DNA"/>
</dbReference>
<dbReference type="AlphaFoldDB" id="A0A7Y9IRU0"/>
<dbReference type="InterPro" id="IPR037165">
    <property type="entry name" value="AldOxase/xan_DH_Mopterin-bd_sf"/>
</dbReference>
<dbReference type="InterPro" id="IPR008274">
    <property type="entry name" value="AldOxase/xan_DH_MoCoBD1"/>
</dbReference>
<dbReference type="SUPFAM" id="SSF56003">
    <property type="entry name" value="Molybdenum cofactor-binding domain"/>
    <property type="match status" value="2"/>
</dbReference>
<accession>A0A7Y9IRU0</accession>
<dbReference type="RefSeq" id="WP_179584124.1">
    <property type="nucleotide sequence ID" value="NZ_JACBYR010000001.1"/>
</dbReference>
<dbReference type="InterPro" id="IPR052516">
    <property type="entry name" value="N-heterocyclic_Hydroxylase"/>
</dbReference>
<sequence>MSRTHLTFPVDDSPDASAAAAPPRNFFLRVLLGRRTAPGPADVLIQRNPLPGPGKPAPLVGISLVPDNRVDAFVSIDAHGKVTAFNGHVDLGTGLRTALTQIVAEELDVLPADVQMVLGDTDRTPDQGGTTASASIQMAAVPLRRAAAQTRAVLVARAAEMIGCGMDELDVVAGRILRKGEATPWTYGHLIEGCQLEIPLDQNVVVKDPARYRLVGQAHPRVDIPRKAMGQLTYVHDMRLPGMLHARVVRPPYRGRDIGPLTGKSLLAVDTESVSHLPGIVQVVVRGDFVAVVAEREEIAIKAARALKVSWRPWPALPDMADLAGTLRANPSRNRPLKDVGDVDAAVYDDKGPLRTEYVWPYQMHGSIGPSCGLASFENDRLTVWSGTQLPHVLHADIATLLDLPTDRIRIVRMEASGCYGRNCADDAAAEAALLAHAIGRPVRVQLMRDEEHAWEPKGTAQLLEVTGGLDPDGELVYDFSVSYPSNNAPILALAYTGRTPPESPVEHKGDRTAVPQYRCARIRVGVHDMHTIVRAAWMRGVSAMPNVFAHESFIDELAAMHDADPVAFRLRFMNDPRAIALTRAVAERAGWTARRQAPKQVARDTGVYRGRGFAQHQYVHGSYPGHGAAWCAWVCDVDVDTRTGVVRVRKVWVGYDCGLVINPDGVRHQIHGNVIQSCSRVLKEHVLFNDVGVSATEWGGYPILGFADVPDIDVLTMPANGNPPLGAGESGSVPSAAAVANAIHDAIGVRLRHVPFTPDRVLAAMRS</sequence>
<dbReference type="InterPro" id="IPR000674">
    <property type="entry name" value="Ald_Oxase/Xan_DH_a/b"/>
</dbReference>
<organism evidence="2 3">
    <name type="scientific">Pigmentiphaga litoralis</name>
    <dbReference type="NCBI Taxonomy" id="516702"/>
    <lineage>
        <taxon>Bacteria</taxon>
        <taxon>Pseudomonadati</taxon>
        <taxon>Pseudomonadota</taxon>
        <taxon>Betaproteobacteria</taxon>
        <taxon>Burkholderiales</taxon>
        <taxon>Alcaligenaceae</taxon>
        <taxon>Pigmentiphaga</taxon>
    </lineage>
</organism>
<dbReference type="Pfam" id="PF20256">
    <property type="entry name" value="MoCoBD_2"/>
    <property type="match status" value="2"/>
</dbReference>
<dbReference type="SMART" id="SM01008">
    <property type="entry name" value="Ald_Xan_dh_C"/>
    <property type="match status" value="1"/>
</dbReference>
<dbReference type="GO" id="GO:0016491">
    <property type="term" value="F:oxidoreductase activity"/>
    <property type="evidence" value="ECO:0007669"/>
    <property type="project" value="InterPro"/>
</dbReference>
<comment type="caution">
    <text evidence="2">The sequence shown here is derived from an EMBL/GenBank/DDBJ whole genome shotgun (WGS) entry which is preliminary data.</text>
</comment>
<dbReference type="Proteomes" id="UP000542125">
    <property type="component" value="Unassembled WGS sequence"/>
</dbReference>
<evidence type="ECO:0000259" key="1">
    <source>
        <dbReference type="SMART" id="SM01008"/>
    </source>
</evidence>
<dbReference type="PIRSF" id="PIRSF036389">
    <property type="entry name" value="IOR_B"/>
    <property type="match status" value="1"/>
</dbReference>
<gene>
    <name evidence="2" type="ORF">FHW18_001088</name>
</gene>
<dbReference type="PANTHER" id="PTHR47495">
    <property type="entry name" value="ALDEHYDE DEHYDROGENASE"/>
    <property type="match status" value="1"/>
</dbReference>
<dbReference type="PANTHER" id="PTHR47495:SF1">
    <property type="entry name" value="BLL3820 PROTEIN"/>
    <property type="match status" value="1"/>
</dbReference>
<dbReference type="InterPro" id="IPR046867">
    <property type="entry name" value="AldOxase/xan_DH_MoCoBD2"/>
</dbReference>
<evidence type="ECO:0000313" key="2">
    <source>
        <dbReference type="EMBL" id="NYE81817.1"/>
    </source>
</evidence>
<reference evidence="2 3" key="1">
    <citation type="submission" date="2020-07" db="EMBL/GenBank/DDBJ databases">
        <title>Genomic Encyclopedia of Type Strains, Phase IV (KMG-V): Genome sequencing to study the core and pangenomes of soil and plant-associated prokaryotes.</title>
        <authorList>
            <person name="Whitman W."/>
        </authorList>
    </citation>
    <scope>NUCLEOTIDE SEQUENCE [LARGE SCALE GENOMIC DNA]</scope>
    <source>
        <strain evidence="2 3">SAS40</strain>
    </source>
</reference>
<feature type="domain" description="Aldehyde oxidase/xanthine dehydrogenase a/b hammerhead" evidence="1">
    <location>
        <begin position="229"/>
        <end position="315"/>
    </location>
</feature>
<dbReference type="Gene3D" id="3.30.365.10">
    <property type="entry name" value="Aldehyde oxidase/xanthine dehydrogenase, molybdopterin binding domain"/>
    <property type="match status" value="4"/>
</dbReference>
<dbReference type="InterPro" id="IPR012368">
    <property type="entry name" value="OxRdtase_Mopterin-bd_su_IorB"/>
</dbReference>
<dbReference type="Gene3D" id="3.90.1170.50">
    <property type="entry name" value="Aldehyde oxidase/xanthine dehydrogenase, a/b hammerhead"/>
    <property type="match status" value="1"/>
</dbReference>